<name>A0A6B2L4G5_9EUKA</name>
<protein>
    <recommendedName>
        <fullName evidence="7">Protein arginine methyltransferase NDUFAF7</fullName>
        <ecNumber evidence="7">2.1.1.320</ecNumber>
    </recommendedName>
</protein>
<accession>A0A6B2L4G5</accession>
<dbReference type="GO" id="GO:0032259">
    <property type="term" value="P:methylation"/>
    <property type="evidence" value="ECO:0007669"/>
    <property type="project" value="UniProtKB-KW"/>
</dbReference>
<dbReference type="PANTHER" id="PTHR12049:SF7">
    <property type="entry name" value="PROTEIN ARGININE METHYLTRANSFERASE NDUFAF7, MITOCHONDRIAL"/>
    <property type="match status" value="1"/>
</dbReference>
<dbReference type="GO" id="GO:0032981">
    <property type="term" value="P:mitochondrial respiratory chain complex I assembly"/>
    <property type="evidence" value="ECO:0007669"/>
    <property type="project" value="TreeGrafter"/>
</dbReference>
<keyword evidence="3 7" id="KW-0489">Methyltransferase</keyword>
<keyword evidence="4 7" id="KW-0808">Transferase</keyword>
<evidence type="ECO:0000256" key="2">
    <source>
        <dbReference type="ARBA" id="ARBA00005891"/>
    </source>
</evidence>
<proteinExistence type="inferred from homology"/>
<dbReference type="InterPro" id="IPR038375">
    <property type="entry name" value="NDUFAF7_sf"/>
</dbReference>
<comment type="catalytic activity">
    <reaction evidence="6 7">
        <text>L-arginyl-[protein] + 2 S-adenosyl-L-methionine = N(omega),N(omega)'-dimethyl-L-arginyl-[protein] + 2 S-adenosyl-L-homocysteine + 2 H(+)</text>
        <dbReference type="Rhea" id="RHEA:48108"/>
        <dbReference type="Rhea" id="RHEA-COMP:10532"/>
        <dbReference type="Rhea" id="RHEA-COMP:11992"/>
        <dbReference type="ChEBI" id="CHEBI:15378"/>
        <dbReference type="ChEBI" id="CHEBI:29965"/>
        <dbReference type="ChEBI" id="CHEBI:57856"/>
        <dbReference type="ChEBI" id="CHEBI:59789"/>
        <dbReference type="ChEBI" id="CHEBI:88221"/>
        <dbReference type="EC" id="2.1.1.320"/>
    </reaction>
</comment>
<dbReference type="InterPro" id="IPR029063">
    <property type="entry name" value="SAM-dependent_MTases_sf"/>
</dbReference>
<dbReference type="Pfam" id="PF02636">
    <property type="entry name" value="Methyltransf_28"/>
    <property type="match status" value="1"/>
</dbReference>
<dbReference type="EMBL" id="GIBP01002880">
    <property type="protein sequence ID" value="NDV31849.1"/>
    <property type="molecule type" value="Transcribed_RNA"/>
</dbReference>
<sequence length="437" mass="49344">MKEVLLNPRYGYYMNRDVLGAKGDFITSPEISQIFGELIGIWCISMWEQFKKNAGKIRIIELGPGRGTLMSDMLRSWEPFKDFKKNISIHLVEMSPAFRQIQCKLLTNTQYPEIPIVTPEPIQVEKKETKSSLWNEDILGKAMPIGPMKKANINERKTTLEHKRSAPVDPIKEKIANPMDDYTATTPDGIDVTWHQNISSVPKDTSIIIAHEFFDALPVHQFQYTKDGWRERLIDVNPEEIGSHFRFVLATTPTIASTSFFKDFDATNIEIGTIIEVSPESMVVAQDIGTRIGKHGGASLLIDYGHDRSSEFSLQAIRAHKFVDLFENVGSADLSCMVDFSALKKAALSSPMRNPEKPTNDVEFFGPITQGEFLKNMSIEVRTAILLQNCKDEDQANTLISSYERLIDPDQMGRIYKVLSILNAPQNKHQPPPGFVH</sequence>
<comment type="function">
    <text evidence="7">Arginine methyltransferase involved in the assembly or stability of mitochondrial NADH:ubiquinone oxidoreductase complex (complex I).</text>
</comment>
<evidence type="ECO:0000313" key="8">
    <source>
        <dbReference type="EMBL" id="NDV31849.1"/>
    </source>
</evidence>
<evidence type="ECO:0000256" key="6">
    <source>
        <dbReference type="ARBA" id="ARBA00048612"/>
    </source>
</evidence>
<evidence type="ECO:0000256" key="1">
    <source>
        <dbReference type="ARBA" id="ARBA00004173"/>
    </source>
</evidence>
<dbReference type="EC" id="2.1.1.320" evidence="7"/>
<organism evidence="8">
    <name type="scientific">Arcella intermedia</name>
    <dbReference type="NCBI Taxonomy" id="1963864"/>
    <lineage>
        <taxon>Eukaryota</taxon>
        <taxon>Amoebozoa</taxon>
        <taxon>Tubulinea</taxon>
        <taxon>Elardia</taxon>
        <taxon>Arcellinida</taxon>
        <taxon>Sphaerothecina</taxon>
        <taxon>Arcellidae</taxon>
        <taxon>Arcella</taxon>
    </lineage>
</organism>
<evidence type="ECO:0000256" key="5">
    <source>
        <dbReference type="ARBA" id="ARBA00023128"/>
    </source>
</evidence>
<dbReference type="InterPro" id="IPR003788">
    <property type="entry name" value="NDUFAF7"/>
</dbReference>
<dbReference type="GO" id="GO:0005739">
    <property type="term" value="C:mitochondrion"/>
    <property type="evidence" value="ECO:0007669"/>
    <property type="project" value="UniProtKB-SubCell"/>
</dbReference>
<dbReference type="SUPFAM" id="SSF53335">
    <property type="entry name" value="S-adenosyl-L-methionine-dependent methyltransferases"/>
    <property type="match status" value="1"/>
</dbReference>
<dbReference type="GO" id="GO:0035243">
    <property type="term" value="F:protein-arginine omega-N symmetric methyltransferase activity"/>
    <property type="evidence" value="ECO:0007669"/>
    <property type="project" value="UniProtKB-EC"/>
</dbReference>
<evidence type="ECO:0000256" key="7">
    <source>
        <dbReference type="RuleBase" id="RU364114"/>
    </source>
</evidence>
<reference evidence="8" key="1">
    <citation type="journal article" date="2020" name="J. Eukaryot. Microbiol.">
        <title>De novo Sequencing, Assembly and Annotation of the Transcriptome for the Free-Living Testate Amoeba Arcella intermedia.</title>
        <authorList>
            <person name="Ribeiro G.M."/>
            <person name="Porfirio-Sousa A.L."/>
            <person name="Maurer-Alcala X.X."/>
            <person name="Katz L.A."/>
            <person name="Lahr D.J.G."/>
        </authorList>
    </citation>
    <scope>NUCLEOTIDE SEQUENCE</scope>
</reference>
<comment type="subcellular location">
    <subcellularLocation>
        <location evidence="1 7">Mitochondrion</location>
    </subcellularLocation>
</comment>
<evidence type="ECO:0000256" key="3">
    <source>
        <dbReference type="ARBA" id="ARBA00022603"/>
    </source>
</evidence>
<dbReference type="PANTHER" id="PTHR12049">
    <property type="entry name" value="PROTEIN ARGININE METHYLTRANSFERASE NDUFAF7, MITOCHONDRIAL"/>
    <property type="match status" value="1"/>
</dbReference>
<dbReference type="Gene3D" id="3.40.50.12710">
    <property type="match status" value="1"/>
</dbReference>
<dbReference type="AlphaFoldDB" id="A0A6B2L4G5"/>
<comment type="similarity">
    <text evidence="2 7">Belongs to the NDUFAF7 family.</text>
</comment>
<keyword evidence="5 7" id="KW-0496">Mitochondrion</keyword>
<evidence type="ECO:0000256" key="4">
    <source>
        <dbReference type="ARBA" id="ARBA00022679"/>
    </source>
</evidence>